<dbReference type="InterPro" id="IPR015421">
    <property type="entry name" value="PyrdxlP-dep_Trfase_major"/>
</dbReference>
<dbReference type="GO" id="GO:0030170">
    <property type="term" value="F:pyridoxal phosphate binding"/>
    <property type="evidence" value="ECO:0007669"/>
    <property type="project" value="InterPro"/>
</dbReference>
<dbReference type="AlphaFoldDB" id="A0A1B7T9E7"/>
<evidence type="ECO:0000313" key="7">
    <source>
        <dbReference type="EMBL" id="OBA25354.1"/>
    </source>
</evidence>
<dbReference type="GO" id="GO:0019878">
    <property type="term" value="P:lysine biosynthetic process via aminoadipic acid"/>
    <property type="evidence" value="ECO:0007669"/>
    <property type="project" value="TreeGrafter"/>
</dbReference>
<dbReference type="PANTHER" id="PTHR42790">
    <property type="entry name" value="AMINOTRANSFERASE"/>
    <property type="match status" value="1"/>
</dbReference>
<evidence type="ECO:0000256" key="3">
    <source>
        <dbReference type="ARBA" id="ARBA00022576"/>
    </source>
</evidence>
<gene>
    <name evidence="7" type="ORF">HANVADRAFT_3838</name>
</gene>
<feature type="non-terminal residue" evidence="7">
    <location>
        <position position="371"/>
    </location>
</feature>
<keyword evidence="5" id="KW-0663">Pyridoxal phosphate</keyword>
<dbReference type="OrthoDB" id="7042322at2759"/>
<dbReference type="InterPro" id="IPR004839">
    <property type="entry name" value="Aminotransferase_I/II_large"/>
</dbReference>
<dbReference type="InterPro" id="IPR050859">
    <property type="entry name" value="Class-I_PLP-dep_aminotransf"/>
</dbReference>
<evidence type="ECO:0000256" key="5">
    <source>
        <dbReference type="ARBA" id="ARBA00022898"/>
    </source>
</evidence>
<feature type="domain" description="Aminotransferase class I/classII large" evidence="6">
    <location>
        <begin position="150"/>
        <end position="368"/>
    </location>
</feature>
<dbReference type="Pfam" id="PF00155">
    <property type="entry name" value="Aminotran_1_2"/>
    <property type="match status" value="1"/>
</dbReference>
<dbReference type="Proteomes" id="UP000092321">
    <property type="component" value="Unassembled WGS sequence"/>
</dbReference>
<comment type="caution">
    <text evidence="7">The sequence shown here is derived from an EMBL/GenBank/DDBJ whole genome shotgun (WGS) entry which is preliminary data.</text>
</comment>
<dbReference type="GO" id="GO:0006571">
    <property type="term" value="P:tyrosine biosynthetic process"/>
    <property type="evidence" value="ECO:0007669"/>
    <property type="project" value="TreeGrafter"/>
</dbReference>
<dbReference type="GO" id="GO:0008793">
    <property type="term" value="F:aromatic-amino-acid transaminase activity"/>
    <property type="evidence" value="ECO:0007669"/>
    <property type="project" value="TreeGrafter"/>
</dbReference>
<evidence type="ECO:0000313" key="8">
    <source>
        <dbReference type="Proteomes" id="UP000092321"/>
    </source>
</evidence>
<dbReference type="GO" id="GO:0047536">
    <property type="term" value="F:2-aminoadipate transaminase activity"/>
    <property type="evidence" value="ECO:0007669"/>
    <property type="project" value="TreeGrafter"/>
</dbReference>
<sequence length="371" mass="42008">MTDPQTNPKNIHFAKFISNIDSKRFKPGYCSHGPFPSKLKKFLATQKPEDIIQMASGDPNKETFCVKNITVNHTLKVGNKHFDSLSTADDYDLVVNSFHLGDKTFSQKQKNIDTGYIAKDPIESVFKYSTNTYGLNSTLDLYSGILDKFDYFGDNKSQRENYDVMITSGTAASTFYLAHLLCDENKTMLIEEFTYPAIMSNISMTRGHYASFNLNTNATAENGKNPIDISYLKNLLKNWFEIHPNKPFPTVLYTITIQNPLCLVQTLKHKKEVYDICAHYGIMIIEDDPYGTIMLDKKPSTEAGDRLDNFNNEKKVYLNALAKNSSYLAVDTENIVIRCESASKVFAPGLRVGFIVGHKFFIDKLKHIVDS</sequence>
<dbReference type="Gene3D" id="3.40.640.10">
    <property type="entry name" value="Type I PLP-dependent aspartate aminotransferase-like (Major domain)"/>
    <property type="match status" value="1"/>
</dbReference>
<proteinExistence type="inferred from homology"/>
<comment type="cofactor">
    <cofactor evidence="1">
        <name>pyridoxal 5'-phosphate</name>
        <dbReference type="ChEBI" id="CHEBI:597326"/>
    </cofactor>
</comment>
<organism evidence="7 8">
    <name type="scientific">Hanseniaspora valbyensis NRRL Y-1626</name>
    <dbReference type="NCBI Taxonomy" id="766949"/>
    <lineage>
        <taxon>Eukaryota</taxon>
        <taxon>Fungi</taxon>
        <taxon>Dikarya</taxon>
        <taxon>Ascomycota</taxon>
        <taxon>Saccharomycotina</taxon>
        <taxon>Saccharomycetes</taxon>
        <taxon>Saccharomycodales</taxon>
        <taxon>Saccharomycodaceae</taxon>
        <taxon>Hanseniaspora</taxon>
    </lineage>
</organism>
<protein>
    <submittedName>
        <fullName evidence="7">PLP-dependent transferase</fullName>
    </submittedName>
</protein>
<keyword evidence="8" id="KW-1185">Reference proteome</keyword>
<dbReference type="PANTHER" id="PTHR42790:SF2">
    <property type="entry name" value="AROMATIC AMINO ACID AMINOTRANSFERASE 2"/>
    <property type="match status" value="1"/>
</dbReference>
<evidence type="ECO:0000256" key="4">
    <source>
        <dbReference type="ARBA" id="ARBA00022679"/>
    </source>
</evidence>
<evidence type="ECO:0000259" key="6">
    <source>
        <dbReference type="Pfam" id="PF00155"/>
    </source>
</evidence>
<evidence type="ECO:0000256" key="2">
    <source>
        <dbReference type="ARBA" id="ARBA00007441"/>
    </source>
</evidence>
<dbReference type="GO" id="GO:0009074">
    <property type="term" value="P:aromatic amino acid family catabolic process"/>
    <property type="evidence" value="ECO:0007669"/>
    <property type="project" value="TreeGrafter"/>
</dbReference>
<name>A0A1B7T9E7_9ASCO</name>
<dbReference type="SUPFAM" id="SSF53383">
    <property type="entry name" value="PLP-dependent transferases"/>
    <property type="match status" value="1"/>
</dbReference>
<dbReference type="InterPro" id="IPR015424">
    <property type="entry name" value="PyrdxlP-dep_Trfase"/>
</dbReference>
<accession>A0A1B7T9E7</accession>
<reference evidence="8" key="1">
    <citation type="journal article" date="2016" name="Proc. Natl. Acad. Sci. U.S.A.">
        <title>Comparative genomics of biotechnologically important yeasts.</title>
        <authorList>
            <person name="Riley R."/>
            <person name="Haridas S."/>
            <person name="Wolfe K.H."/>
            <person name="Lopes M.R."/>
            <person name="Hittinger C.T."/>
            <person name="Goeker M."/>
            <person name="Salamov A.A."/>
            <person name="Wisecaver J.H."/>
            <person name="Long T.M."/>
            <person name="Calvey C.H."/>
            <person name="Aerts A.L."/>
            <person name="Barry K.W."/>
            <person name="Choi C."/>
            <person name="Clum A."/>
            <person name="Coughlan A.Y."/>
            <person name="Deshpande S."/>
            <person name="Douglass A.P."/>
            <person name="Hanson S.J."/>
            <person name="Klenk H.-P."/>
            <person name="LaButti K.M."/>
            <person name="Lapidus A."/>
            <person name="Lindquist E.A."/>
            <person name="Lipzen A.M."/>
            <person name="Meier-Kolthoff J.P."/>
            <person name="Ohm R.A."/>
            <person name="Otillar R.P."/>
            <person name="Pangilinan J.L."/>
            <person name="Peng Y."/>
            <person name="Rokas A."/>
            <person name="Rosa C.A."/>
            <person name="Scheuner C."/>
            <person name="Sibirny A.A."/>
            <person name="Slot J.C."/>
            <person name="Stielow J.B."/>
            <person name="Sun H."/>
            <person name="Kurtzman C.P."/>
            <person name="Blackwell M."/>
            <person name="Grigoriev I.V."/>
            <person name="Jeffries T.W."/>
        </authorList>
    </citation>
    <scope>NUCLEOTIDE SEQUENCE [LARGE SCALE GENOMIC DNA]</scope>
    <source>
        <strain evidence="8">NRRL Y-1626</strain>
    </source>
</reference>
<keyword evidence="3" id="KW-0032">Aminotransferase</keyword>
<comment type="similarity">
    <text evidence="2">Belongs to the class-I pyridoxal-phosphate-dependent aminotransferase family.</text>
</comment>
<evidence type="ECO:0000256" key="1">
    <source>
        <dbReference type="ARBA" id="ARBA00001933"/>
    </source>
</evidence>
<keyword evidence="4 7" id="KW-0808">Transferase</keyword>
<dbReference type="EMBL" id="LXPE01000132">
    <property type="protein sequence ID" value="OBA25354.1"/>
    <property type="molecule type" value="Genomic_DNA"/>
</dbReference>